<reference evidence="4" key="1">
    <citation type="submission" date="2020-05" db="EMBL/GenBank/DDBJ databases">
        <authorList>
            <person name="Chiriac C."/>
            <person name="Salcher M."/>
            <person name="Ghai R."/>
            <person name="Kavagutti S V."/>
        </authorList>
    </citation>
    <scope>NUCLEOTIDE SEQUENCE</scope>
</reference>
<organism evidence="4">
    <name type="scientific">freshwater metagenome</name>
    <dbReference type="NCBI Taxonomy" id="449393"/>
    <lineage>
        <taxon>unclassified sequences</taxon>
        <taxon>metagenomes</taxon>
        <taxon>ecological metagenomes</taxon>
    </lineage>
</organism>
<dbReference type="SUPFAM" id="SSF56300">
    <property type="entry name" value="Metallo-dependent phosphatases"/>
    <property type="match status" value="1"/>
</dbReference>
<dbReference type="Pfam" id="PF09587">
    <property type="entry name" value="PGA_cap"/>
    <property type="match status" value="1"/>
</dbReference>
<feature type="domain" description="Capsule synthesis protein CapA" evidence="3">
    <location>
        <begin position="93"/>
        <end position="339"/>
    </location>
</feature>
<dbReference type="PANTHER" id="PTHR33393:SF13">
    <property type="entry name" value="PGA BIOSYNTHESIS PROTEIN CAPA"/>
    <property type="match status" value="1"/>
</dbReference>
<dbReference type="InterPro" id="IPR029052">
    <property type="entry name" value="Metallo-depent_PP-like"/>
</dbReference>
<dbReference type="PANTHER" id="PTHR33393">
    <property type="entry name" value="POLYGLUTAMINE SYNTHESIS ACCESSORY PROTEIN RV0574C-RELATED"/>
    <property type="match status" value="1"/>
</dbReference>
<evidence type="ECO:0000313" key="4">
    <source>
        <dbReference type="EMBL" id="CAB4963605.1"/>
    </source>
</evidence>
<sequence>MAPLWHHHHPRSTYLRGWTAFGWHDGAMACERSGGVRRRTMLTVGLVTVLTLTSCTPQDGPDDAAPTSTPSSTTSAPPPSPTPQPEAVRRPVRIAVAGDIHFEGVLADRLRDPATALSPAAAALRAADVAVVNLETSVGTGGQPEAGKRFTFSAGPEAFDALAAAGVDVASMANNHALDFGRSRLPSTLRAVEDAAPALDVVGIGRTARQAFRPALVEVSGAVVATLAASVADQDPTADPTGLWAATDERPGVATALDPTRLLATVRRTDRRADIVVAYLHWGVQGQRCPSADQRSLATRLVRAGADVVVGSHAHVVQGDGRLGQGYVAYGLGNFAWYSPGTATTARTGVLTLAVRPPRERAGRARVVRSSWWPARIGVDGLPSRVRGADAEAFAAERRSLRSCAGLGG</sequence>
<dbReference type="InterPro" id="IPR019079">
    <property type="entry name" value="Capsule_synth_CapA"/>
</dbReference>
<feature type="region of interest" description="Disordered" evidence="2">
    <location>
        <begin position="54"/>
        <end position="89"/>
    </location>
</feature>
<dbReference type="SMART" id="SM00854">
    <property type="entry name" value="PGA_cap"/>
    <property type="match status" value="1"/>
</dbReference>
<dbReference type="AlphaFoldDB" id="A0A6J7L6W5"/>
<feature type="compositionally biased region" description="Low complexity" evidence="2">
    <location>
        <begin position="64"/>
        <end position="75"/>
    </location>
</feature>
<dbReference type="CDD" id="cd07381">
    <property type="entry name" value="MPP_CapA"/>
    <property type="match status" value="1"/>
</dbReference>
<evidence type="ECO:0000259" key="3">
    <source>
        <dbReference type="SMART" id="SM00854"/>
    </source>
</evidence>
<gene>
    <name evidence="4" type="ORF">UFOPK3662_03457</name>
</gene>
<evidence type="ECO:0000256" key="2">
    <source>
        <dbReference type="SAM" id="MobiDB-lite"/>
    </source>
</evidence>
<dbReference type="InterPro" id="IPR052169">
    <property type="entry name" value="CW_Biosynth-Accessory"/>
</dbReference>
<name>A0A6J7L6W5_9ZZZZ</name>
<comment type="similarity">
    <text evidence="1">Belongs to the CapA family.</text>
</comment>
<evidence type="ECO:0000256" key="1">
    <source>
        <dbReference type="ARBA" id="ARBA00005662"/>
    </source>
</evidence>
<protein>
    <submittedName>
        <fullName evidence="4">Unannotated protein</fullName>
    </submittedName>
</protein>
<proteinExistence type="inferred from homology"/>
<dbReference type="Gene3D" id="3.60.21.10">
    <property type="match status" value="1"/>
</dbReference>
<accession>A0A6J7L6W5</accession>
<dbReference type="EMBL" id="CAFBMW010000043">
    <property type="protein sequence ID" value="CAB4963605.1"/>
    <property type="molecule type" value="Genomic_DNA"/>
</dbReference>